<dbReference type="EMBL" id="GBXM01104560">
    <property type="protein sequence ID" value="JAH04017.1"/>
    <property type="molecule type" value="Transcribed_RNA"/>
</dbReference>
<proteinExistence type="predicted"/>
<sequence>MQMPHIQSTLNLLFAFLCVK</sequence>
<protein>
    <submittedName>
        <fullName evidence="1">Uncharacterized protein</fullName>
    </submittedName>
</protein>
<reference evidence="1" key="1">
    <citation type="submission" date="2014-11" db="EMBL/GenBank/DDBJ databases">
        <authorList>
            <person name="Amaro Gonzalez C."/>
        </authorList>
    </citation>
    <scope>NUCLEOTIDE SEQUENCE</scope>
</reference>
<name>A0A0E9PI94_ANGAN</name>
<organism evidence="1">
    <name type="scientific">Anguilla anguilla</name>
    <name type="common">European freshwater eel</name>
    <name type="synonym">Muraena anguilla</name>
    <dbReference type="NCBI Taxonomy" id="7936"/>
    <lineage>
        <taxon>Eukaryota</taxon>
        <taxon>Metazoa</taxon>
        <taxon>Chordata</taxon>
        <taxon>Craniata</taxon>
        <taxon>Vertebrata</taxon>
        <taxon>Euteleostomi</taxon>
        <taxon>Actinopterygii</taxon>
        <taxon>Neopterygii</taxon>
        <taxon>Teleostei</taxon>
        <taxon>Anguilliformes</taxon>
        <taxon>Anguillidae</taxon>
        <taxon>Anguilla</taxon>
    </lineage>
</organism>
<accession>A0A0E9PI94</accession>
<dbReference type="AlphaFoldDB" id="A0A0E9PI94"/>
<reference evidence="1" key="2">
    <citation type="journal article" date="2015" name="Fish Shellfish Immunol.">
        <title>Early steps in the European eel (Anguilla anguilla)-Vibrio vulnificus interaction in the gills: Role of the RtxA13 toxin.</title>
        <authorList>
            <person name="Callol A."/>
            <person name="Pajuelo D."/>
            <person name="Ebbesson L."/>
            <person name="Teles M."/>
            <person name="MacKenzie S."/>
            <person name="Amaro C."/>
        </authorList>
    </citation>
    <scope>NUCLEOTIDE SEQUENCE</scope>
</reference>
<evidence type="ECO:0000313" key="1">
    <source>
        <dbReference type="EMBL" id="JAH04017.1"/>
    </source>
</evidence>